<evidence type="ECO:0000313" key="1">
    <source>
        <dbReference type="EMBL" id="KIJ06634.1"/>
    </source>
</evidence>
<dbReference type="Proteomes" id="UP000053647">
    <property type="component" value="Unassembled WGS sequence"/>
</dbReference>
<protein>
    <submittedName>
        <fullName evidence="1">Uncharacterized protein</fullName>
    </submittedName>
</protein>
<proteinExistence type="predicted"/>
<name>A0A0C9SMR5_PAXIN</name>
<keyword evidence="2" id="KW-1185">Reference proteome</keyword>
<accession>A0A0C9SMR5</accession>
<dbReference type="HOGENOM" id="CLU_2904822_0_0_1"/>
<dbReference type="AlphaFoldDB" id="A0A0C9SMR5"/>
<dbReference type="OrthoDB" id="3268409at2759"/>
<dbReference type="EMBL" id="KN820232">
    <property type="protein sequence ID" value="KIJ06634.1"/>
    <property type="molecule type" value="Genomic_DNA"/>
</dbReference>
<sequence>MTPHRFLRHPTVLTFLRRQSPDSPHPTLANLHVSLANRDHLWSYITQVQKLKFPFGTGWQGL</sequence>
<reference evidence="1 2" key="1">
    <citation type="submission" date="2014-06" db="EMBL/GenBank/DDBJ databases">
        <authorList>
            <consortium name="DOE Joint Genome Institute"/>
            <person name="Kuo A."/>
            <person name="Kohler A."/>
            <person name="Nagy L.G."/>
            <person name="Floudas D."/>
            <person name="Copeland A."/>
            <person name="Barry K.W."/>
            <person name="Cichocki N."/>
            <person name="Veneault-Fourrey C."/>
            <person name="LaButti K."/>
            <person name="Lindquist E.A."/>
            <person name="Lipzen A."/>
            <person name="Lundell T."/>
            <person name="Morin E."/>
            <person name="Murat C."/>
            <person name="Sun H."/>
            <person name="Tunlid A."/>
            <person name="Henrissat B."/>
            <person name="Grigoriev I.V."/>
            <person name="Hibbett D.S."/>
            <person name="Martin F."/>
            <person name="Nordberg H.P."/>
            <person name="Cantor M.N."/>
            <person name="Hua S.X."/>
        </authorList>
    </citation>
    <scope>NUCLEOTIDE SEQUENCE [LARGE SCALE GENOMIC DNA]</scope>
    <source>
        <strain evidence="1 2">ATCC 200175</strain>
    </source>
</reference>
<reference evidence="2" key="2">
    <citation type="submission" date="2015-01" db="EMBL/GenBank/DDBJ databases">
        <title>Evolutionary Origins and Diversification of the Mycorrhizal Mutualists.</title>
        <authorList>
            <consortium name="DOE Joint Genome Institute"/>
            <consortium name="Mycorrhizal Genomics Consortium"/>
            <person name="Kohler A."/>
            <person name="Kuo A."/>
            <person name="Nagy L.G."/>
            <person name="Floudas D."/>
            <person name="Copeland A."/>
            <person name="Barry K.W."/>
            <person name="Cichocki N."/>
            <person name="Veneault-Fourrey C."/>
            <person name="LaButti K."/>
            <person name="Lindquist E.A."/>
            <person name="Lipzen A."/>
            <person name="Lundell T."/>
            <person name="Morin E."/>
            <person name="Murat C."/>
            <person name="Riley R."/>
            <person name="Ohm R."/>
            <person name="Sun H."/>
            <person name="Tunlid A."/>
            <person name="Henrissat B."/>
            <person name="Grigoriev I.V."/>
            <person name="Hibbett D.S."/>
            <person name="Martin F."/>
        </authorList>
    </citation>
    <scope>NUCLEOTIDE SEQUENCE [LARGE SCALE GENOMIC DNA]</scope>
    <source>
        <strain evidence="2">ATCC 200175</strain>
    </source>
</reference>
<evidence type="ECO:0000313" key="2">
    <source>
        <dbReference type="Proteomes" id="UP000053647"/>
    </source>
</evidence>
<organism evidence="1 2">
    <name type="scientific">Paxillus involutus ATCC 200175</name>
    <dbReference type="NCBI Taxonomy" id="664439"/>
    <lineage>
        <taxon>Eukaryota</taxon>
        <taxon>Fungi</taxon>
        <taxon>Dikarya</taxon>
        <taxon>Basidiomycota</taxon>
        <taxon>Agaricomycotina</taxon>
        <taxon>Agaricomycetes</taxon>
        <taxon>Agaricomycetidae</taxon>
        <taxon>Boletales</taxon>
        <taxon>Paxilineae</taxon>
        <taxon>Paxillaceae</taxon>
        <taxon>Paxillus</taxon>
    </lineage>
</organism>
<gene>
    <name evidence="1" type="ORF">PAXINDRAFT_91719</name>
</gene>